<feature type="compositionally biased region" description="Basic residues" evidence="1">
    <location>
        <begin position="199"/>
        <end position="209"/>
    </location>
</feature>
<evidence type="ECO:0000313" key="3">
    <source>
        <dbReference type="Proteomes" id="UP000283509"/>
    </source>
</evidence>
<feature type="compositionally biased region" description="Polar residues" evidence="1">
    <location>
        <begin position="497"/>
        <end position="511"/>
    </location>
</feature>
<feature type="region of interest" description="Disordered" evidence="1">
    <location>
        <begin position="556"/>
        <end position="580"/>
    </location>
</feature>
<dbReference type="Proteomes" id="UP000283509">
    <property type="component" value="Unassembled WGS sequence"/>
</dbReference>
<dbReference type="OrthoDB" id="10033661at2759"/>
<proteinExistence type="predicted"/>
<evidence type="ECO:0000256" key="1">
    <source>
        <dbReference type="SAM" id="MobiDB-lite"/>
    </source>
</evidence>
<feature type="compositionally biased region" description="Basic residues" evidence="1">
    <location>
        <begin position="348"/>
        <end position="360"/>
    </location>
</feature>
<accession>A0A3R7Q2I0</accession>
<feature type="region of interest" description="Disordered" evidence="1">
    <location>
        <begin position="524"/>
        <end position="543"/>
    </location>
</feature>
<dbReference type="EMBL" id="QCYY01002883">
    <property type="protein sequence ID" value="ROT66814.1"/>
    <property type="molecule type" value="Genomic_DNA"/>
</dbReference>
<feature type="region of interest" description="Disordered" evidence="1">
    <location>
        <begin position="481"/>
        <end position="515"/>
    </location>
</feature>
<gene>
    <name evidence="2" type="ORF">C7M84_015121</name>
</gene>
<evidence type="ECO:0000313" key="2">
    <source>
        <dbReference type="EMBL" id="ROT66814.1"/>
    </source>
</evidence>
<feature type="compositionally biased region" description="Low complexity" evidence="1">
    <location>
        <begin position="560"/>
        <end position="570"/>
    </location>
</feature>
<feature type="region of interest" description="Disordered" evidence="1">
    <location>
        <begin position="199"/>
        <end position="240"/>
    </location>
</feature>
<name>A0A3R7Q2I0_PENVA</name>
<keyword evidence="3" id="KW-1185">Reference proteome</keyword>
<comment type="caution">
    <text evidence="2">The sequence shown here is derived from an EMBL/GenBank/DDBJ whole genome shotgun (WGS) entry which is preliminary data.</text>
</comment>
<reference evidence="2 3" key="1">
    <citation type="submission" date="2018-04" db="EMBL/GenBank/DDBJ databases">
        <authorList>
            <person name="Zhang X."/>
            <person name="Yuan J."/>
            <person name="Li F."/>
            <person name="Xiang J."/>
        </authorList>
    </citation>
    <scope>NUCLEOTIDE SEQUENCE [LARGE SCALE GENOMIC DNA]</scope>
    <source>
        <tissue evidence="2">Muscle</tissue>
    </source>
</reference>
<reference evidence="2 3" key="2">
    <citation type="submission" date="2019-01" db="EMBL/GenBank/DDBJ databases">
        <title>The decoding of complex shrimp genome reveals the adaptation for benthos swimmer, frequently molting mechanism and breeding impact on genome.</title>
        <authorList>
            <person name="Sun Y."/>
            <person name="Gao Y."/>
            <person name="Yu Y."/>
        </authorList>
    </citation>
    <scope>NUCLEOTIDE SEQUENCE [LARGE SCALE GENOMIC DNA]</scope>
    <source>
        <tissue evidence="2">Muscle</tissue>
    </source>
</reference>
<protein>
    <submittedName>
        <fullName evidence="2">Uncharacterized protein</fullName>
    </submittedName>
</protein>
<sequence length="580" mass="65126">MCHQPWQSPTWLQHFDFLLAKSGRGIANGPSTSDCIVTIALILRDVWALCRSLPLLLLRRCSSERGLAVAMMDLRRSGCFYDRRSSNPQIKCWDEPRASEGHLCQREGKGLFSFCLLLPSFFVHPSSRFLFFLRSSLSSFSPSPSPSSLPGIICGSCKLAVFPQRRSGARTWILVPHNDRVAVLGANVTISPTRVARHAHGLRAHRHRGGGAAKGAEESSPLPEDGEWEPSRPSCSTSRRAAGLRYQLTSADPRRSSTAREFPAQLLPRRCWWCHGGHGLSSLIYFYGYQKFNSFLIKSKQRFNIVRQRAYANPPVRPSLRRPRGPGRPGSVPRAAPVGPLPRVQGLPRRRGPRCRHRDHRASVPVDRAVAAAHGQVQVGVQVARDGRPRVRRLRPLHQARERRRADLQRPQPRPHALLVVGAGKAYAITDATPKKSIMSVVQKDKRARGHQEEIYWLRPTQPALPPGKSMSPRAKVTFDEAGIMTSPRRARVNKSPKPQKSTYRRASTLSESEDEAGDYALLREGPENTTQQAAQEEDPRYVDRQQILAYRRAMEERLSSQPSQVSSVPDYEDHLQMRS</sequence>
<feature type="region of interest" description="Disordered" evidence="1">
    <location>
        <begin position="314"/>
        <end position="361"/>
    </location>
</feature>
<organism evidence="2 3">
    <name type="scientific">Penaeus vannamei</name>
    <name type="common">Whiteleg shrimp</name>
    <name type="synonym">Litopenaeus vannamei</name>
    <dbReference type="NCBI Taxonomy" id="6689"/>
    <lineage>
        <taxon>Eukaryota</taxon>
        <taxon>Metazoa</taxon>
        <taxon>Ecdysozoa</taxon>
        <taxon>Arthropoda</taxon>
        <taxon>Crustacea</taxon>
        <taxon>Multicrustacea</taxon>
        <taxon>Malacostraca</taxon>
        <taxon>Eumalacostraca</taxon>
        <taxon>Eucarida</taxon>
        <taxon>Decapoda</taxon>
        <taxon>Dendrobranchiata</taxon>
        <taxon>Penaeoidea</taxon>
        <taxon>Penaeidae</taxon>
        <taxon>Penaeus</taxon>
    </lineage>
</organism>
<dbReference type="AlphaFoldDB" id="A0A3R7Q2I0"/>